<keyword evidence="2" id="KW-1185">Reference proteome</keyword>
<dbReference type="AlphaFoldDB" id="A0A1Y1W3A1"/>
<dbReference type="EMBL" id="MCFD01000012">
    <property type="protein sequence ID" value="ORX67634.1"/>
    <property type="molecule type" value="Genomic_DNA"/>
</dbReference>
<proteinExistence type="predicted"/>
<dbReference type="GeneID" id="63804940"/>
<dbReference type="OrthoDB" id="5548663at2759"/>
<dbReference type="RefSeq" id="XP_040741521.1">
    <property type="nucleotide sequence ID" value="XM_040888292.1"/>
</dbReference>
<evidence type="ECO:0008006" key="3">
    <source>
        <dbReference type="Google" id="ProtNLM"/>
    </source>
</evidence>
<dbReference type="Proteomes" id="UP000193922">
    <property type="component" value="Unassembled WGS sequence"/>
</dbReference>
<organism evidence="1 2">
    <name type="scientific">Linderina pennispora</name>
    <dbReference type="NCBI Taxonomy" id="61395"/>
    <lineage>
        <taxon>Eukaryota</taxon>
        <taxon>Fungi</taxon>
        <taxon>Fungi incertae sedis</taxon>
        <taxon>Zoopagomycota</taxon>
        <taxon>Kickxellomycotina</taxon>
        <taxon>Kickxellomycetes</taxon>
        <taxon>Kickxellales</taxon>
        <taxon>Kickxellaceae</taxon>
        <taxon>Linderina</taxon>
    </lineage>
</organism>
<evidence type="ECO:0000313" key="2">
    <source>
        <dbReference type="Proteomes" id="UP000193922"/>
    </source>
</evidence>
<name>A0A1Y1W3A1_9FUNG</name>
<comment type="caution">
    <text evidence="1">The sequence shown here is derived from an EMBL/GenBank/DDBJ whole genome shotgun (WGS) entry which is preliminary data.</text>
</comment>
<evidence type="ECO:0000313" key="1">
    <source>
        <dbReference type="EMBL" id="ORX67634.1"/>
    </source>
</evidence>
<accession>A0A1Y1W3A1</accession>
<protein>
    <recommendedName>
        <fullName evidence="3">F-box domain-containing protein</fullName>
    </recommendedName>
</protein>
<sequence>MLSRFQKSWGRSRAIPRLPGRVLVMIIEYAAEVKRRSRPSGTATLGRLPNQLLPFMAVCSYWRTTICPLYYYEAFISIPIPEAASRISAVPAQDMLQIVRFGFDRIVKRLVLLLSRDVFAGPEMLTMLGLRLPANRLPSVTEIIHMSVPFRDICDILNTAMPNARYVAFTSQDRVYAGADSGCVELTNRLVRGKTSLTMSIPMKVPFNSAQPAPTNLTHIAVTRSTPWTYAIVSVIRFNSLSLVDLQLENIDLCHFRQLLVTSQKAAVIFKQLRRLGISLRKPEDGQRPVLDHNAFPSITHICSTGWHPLGDDSILRCNPEKLEVLRMSIDAPLFEILVRREALVHSKYPCLRIVDICCTFELRHLHRTFPLGFVYDRISDLSTCASSLRLMMEAINSQSAINLTHPSSTIRDLCLPWLQLDLEMLIRLGWRFPNLSSLEISLVCDFDGVSNAEPRERDIRRIQREVRIGNRLVALGVHVNNLSDSKRISEYTILLASLVPTLREVFLWPPRQYNVFALHDNLAKARKRSVYKDFSHMKTLRVNVKNTRPYL</sequence>
<reference evidence="1 2" key="1">
    <citation type="submission" date="2016-07" db="EMBL/GenBank/DDBJ databases">
        <title>Pervasive Adenine N6-methylation of Active Genes in Fungi.</title>
        <authorList>
            <consortium name="DOE Joint Genome Institute"/>
            <person name="Mondo S.J."/>
            <person name="Dannebaum R.O."/>
            <person name="Kuo R.C."/>
            <person name="Labutti K."/>
            <person name="Haridas S."/>
            <person name="Kuo A."/>
            <person name="Salamov A."/>
            <person name="Ahrendt S.R."/>
            <person name="Lipzen A."/>
            <person name="Sullivan W."/>
            <person name="Andreopoulos W.B."/>
            <person name="Clum A."/>
            <person name="Lindquist E."/>
            <person name="Daum C."/>
            <person name="Ramamoorthy G.K."/>
            <person name="Gryganskyi A."/>
            <person name="Culley D."/>
            <person name="Magnuson J.K."/>
            <person name="James T.Y."/>
            <person name="O'Malley M.A."/>
            <person name="Stajich J.E."/>
            <person name="Spatafora J.W."/>
            <person name="Visel A."/>
            <person name="Grigoriev I.V."/>
        </authorList>
    </citation>
    <scope>NUCLEOTIDE SEQUENCE [LARGE SCALE GENOMIC DNA]</scope>
    <source>
        <strain evidence="1 2">ATCC 12442</strain>
    </source>
</reference>
<gene>
    <name evidence="1" type="ORF">DL89DRAFT_269408</name>
</gene>